<gene>
    <name evidence="2" type="ORF">G5B91_34675</name>
</gene>
<dbReference type="RefSeq" id="WP_017520069.1">
    <property type="nucleotide sequence ID" value="NZ_CP049142.1"/>
</dbReference>
<dbReference type="Proteomes" id="UP000501063">
    <property type="component" value="Plasmid pPniHBP1_1"/>
</dbReference>
<dbReference type="AlphaFoldDB" id="A0A6G6J802"/>
<geneLocation type="plasmid" evidence="3">
    <name>ppnihbp1_1</name>
</geneLocation>
<evidence type="ECO:0008006" key="4">
    <source>
        <dbReference type="Google" id="ProtNLM"/>
    </source>
</evidence>
<organism evidence="2 3">
    <name type="scientific">Pseudomonas nitroreducens</name>
    <dbReference type="NCBI Taxonomy" id="46680"/>
    <lineage>
        <taxon>Bacteria</taxon>
        <taxon>Pseudomonadati</taxon>
        <taxon>Pseudomonadota</taxon>
        <taxon>Gammaproteobacteria</taxon>
        <taxon>Pseudomonadales</taxon>
        <taxon>Pseudomonadaceae</taxon>
        <taxon>Pseudomonas</taxon>
    </lineage>
</organism>
<feature type="signal peptide" evidence="1">
    <location>
        <begin position="1"/>
        <end position="26"/>
    </location>
</feature>
<feature type="chain" id="PRO_5026266854" description="Phospholipase C/D domain-containing protein" evidence="1">
    <location>
        <begin position="27"/>
        <end position="302"/>
    </location>
</feature>
<evidence type="ECO:0000256" key="1">
    <source>
        <dbReference type="SAM" id="SignalP"/>
    </source>
</evidence>
<evidence type="ECO:0000313" key="2">
    <source>
        <dbReference type="EMBL" id="QIE91478.1"/>
    </source>
</evidence>
<dbReference type="KEGG" id="pnt:G5B91_34675"/>
<proteinExistence type="predicted"/>
<name>A0A6G6J802_PSENT</name>
<keyword evidence="2" id="KW-0614">Plasmid</keyword>
<dbReference type="EMBL" id="CP049142">
    <property type="protein sequence ID" value="QIE91478.1"/>
    <property type="molecule type" value="Genomic_DNA"/>
</dbReference>
<accession>A0A6G6J802</accession>
<keyword evidence="1" id="KW-0732">Signal</keyword>
<protein>
    <recommendedName>
        <fullName evidence="4">Phospholipase C/D domain-containing protein</fullName>
    </recommendedName>
</protein>
<sequence length="302" mass="33802">MNQLRPLGKCFLVLFGFALQSGCSTAPPEIHRMIVVRAEPSNESNRLSPTTSGAYSSFYDKDGHFYTAGYVAYLAGYDNEKIENISCYAQTPDELLWSLNAVPVSVYGVIPGFWSYRHQVVDGLHSLHGGDARRVEIRRARLKQKIVEAVAPGSNVPDWQLGFLIHAFGDSYAHVHGTPTRAYSQWIGHAIPSLTGDNPDAIFVNRHYQNYNAYVRSLFEALLQGKTTAKPDFEGLELFTDEITKEAAKGDDPNKTVIINIQNGHPKYDFSAHEKLCKGMNDKIDENEIRDFIRKLSSDLDS</sequence>
<reference evidence="2 3" key="1">
    <citation type="submission" date="2020-02" db="EMBL/GenBank/DDBJ databases">
        <title>Integrative conjugative elements (ICEs) and plasmids drive adaptation of Pseudomonas nitroreducens strain HBP1 to wastewater environment.</title>
        <authorList>
            <person name="Sentchilo V."/>
            <person name="Carraro N."/>
            <person name="Bertelli C."/>
            <person name="van der Meer J.R."/>
        </authorList>
    </citation>
    <scope>NUCLEOTIDE SEQUENCE [LARGE SCALE GENOMIC DNA]</scope>
    <source>
        <strain evidence="2 3">HBP1</strain>
        <plasmid evidence="3">ppnihbp1_1</plasmid>
    </source>
</reference>
<evidence type="ECO:0000313" key="3">
    <source>
        <dbReference type="Proteomes" id="UP000501063"/>
    </source>
</evidence>